<reference evidence="7 8" key="1">
    <citation type="submission" date="2023-07" db="EMBL/GenBank/DDBJ databases">
        <title>Sorghum-associated microbial communities from plants grown in Nebraska, USA.</title>
        <authorList>
            <person name="Schachtman D."/>
        </authorList>
    </citation>
    <scope>NUCLEOTIDE SEQUENCE [LARGE SCALE GENOMIC DNA]</scope>
    <source>
        <strain evidence="7 8">584</strain>
    </source>
</reference>
<evidence type="ECO:0000256" key="4">
    <source>
        <dbReference type="ARBA" id="ARBA00022801"/>
    </source>
</evidence>
<keyword evidence="8" id="KW-1185">Reference proteome</keyword>
<feature type="binding site" evidence="6">
    <location>
        <position position="261"/>
    </location>
    <ligand>
        <name>substrate</name>
    </ligand>
</feature>
<name>A0ABU1JMH5_9PROT</name>
<evidence type="ECO:0000313" key="8">
    <source>
        <dbReference type="Proteomes" id="UP001262410"/>
    </source>
</evidence>
<dbReference type="SUPFAM" id="SSF56601">
    <property type="entry name" value="beta-lactamase/transpeptidase-like"/>
    <property type="match status" value="1"/>
</dbReference>
<evidence type="ECO:0000256" key="1">
    <source>
        <dbReference type="ARBA" id="ARBA00011076"/>
    </source>
</evidence>
<feature type="binding site" evidence="6">
    <location>
        <position position="167"/>
    </location>
    <ligand>
        <name>substrate</name>
    </ligand>
</feature>
<keyword evidence="4 6" id="KW-0378">Hydrolase</keyword>
<dbReference type="HAMAP" id="MF_00313">
    <property type="entry name" value="Glutaminase"/>
    <property type="match status" value="1"/>
</dbReference>
<dbReference type="EMBL" id="JAVDPW010000002">
    <property type="protein sequence ID" value="MDR6288765.1"/>
    <property type="molecule type" value="Genomic_DNA"/>
</dbReference>
<comment type="similarity">
    <text evidence="1 6">Belongs to the glutaminase family.</text>
</comment>
<evidence type="ECO:0000256" key="2">
    <source>
        <dbReference type="ARBA" id="ARBA00011881"/>
    </source>
</evidence>
<protein>
    <recommendedName>
        <fullName evidence="3 6">Glutaminase</fullName>
        <ecNumber evidence="3 6">3.5.1.2</ecNumber>
    </recommendedName>
</protein>
<comment type="caution">
    <text evidence="7">The sequence shown here is derived from an EMBL/GenBank/DDBJ whole genome shotgun (WGS) entry which is preliminary data.</text>
</comment>
<feature type="binding site" evidence="6">
    <location>
        <position position="160"/>
    </location>
    <ligand>
        <name>substrate</name>
    </ligand>
</feature>
<dbReference type="Gene3D" id="3.40.710.10">
    <property type="entry name" value="DD-peptidase/beta-lactamase superfamily"/>
    <property type="match status" value="1"/>
</dbReference>
<accession>A0ABU1JMH5</accession>
<feature type="binding site" evidence="6">
    <location>
        <position position="243"/>
    </location>
    <ligand>
        <name>substrate</name>
    </ligand>
</feature>
<feature type="binding site" evidence="6">
    <location>
        <position position="191"/>
    </location>
    <ligand>
        <name>substrate</name>
    </ligand>
</feature>
<keyword evidence="6" id="KW-0007">Acetylation</keyword>
<evidence type="ECO:0000313" key="7">
    <source>
        <dbReference type="EMBL" id="MDR6288765.1"/>
    </source>
</evidence>
<dbReference type="NCBIfam" id="NF002133">
    <property type="entry name" value="PRK00971.1-2"/>
    <property type="match status" value="1"/>
</dbReference>
<comment type="catalytic activity">
    <reaction evidence="5 6">
        <text>L-glutamine + H2O = L-glutamate + NH4(+)</text>
        <dbReference type="Rhea" id="RHEA:15889"/>
        <dbReference type="ChEBI" id="CHEBI:15377"/>
        <dbReference type="ChEBI" id="CHEBI:28938"/>
        <dbReference type="ChEBI" id="CHEBI:29985"/>
        <dbReference type="ChEBI" id="CHEBI:58359"/>
        <dbReference type="EC" id="3.5.1.2"/>
    </reaction>
</comment>
<evidence type="ECO:0000256" key="5">
    <source>
        <dbReference type="ARBA" id="ARBA00049534"/>
    </source>
</evidence>
<dbReference type="RefSeq" id="WP_309792790.1">
    <property type="nucleotide sequence ID" value="NZ_JAVDPW010000002.1"/>
</dbReference>
<gene>
    <name evidence="6" type="primary">glsA</name>
    <name evidence="7" type="ORF">E9232_001272</name>
</gene>
<comment type="subunit">
    <text evidence="2 6">Homotetramer.</text>
</comment>
<dbReference type="Proteomes" id="UP001262410">
    <property type="component" value="Unassembled WGS sequence"/>
</dbReference>
<dbReference type="EC" id="3.5.1.2" evidence="3 6"/>
<proteinExistence type="inferred from homology"/>
<dbReference type="Pfam" id="PF04960">
    <property type="entry name" value="Glutaminase"/>
    <property type="match status" value="1"/>
</dbReference>
<dbReference type="NCBIfam" id="TIGR03814">
    <property type="entry name" value="Gln_ase"/>
    <property type="match status" value="1"/>
</dbReference>
<feature type="binding site" evidence="6">
    <location>
        <position position="64"/>
    </location>
    <ligand>
        <name>substrate</name>
    </ligand>
</feature>
<evidence type="ECO:0000256" key="6">
    <source>
        <dbReference type="HAMAP-Rule" id="MF_00313"/>
    </source>
</evidence>
<dbReference type="InterPro" id="IPR015868">
    <property type="entry name" value="Glutaminase"/>
</dbReference>
<dbReference type="GO" id="GO:0004359">
    <property type="term" value="F:glutaminase activity"/>
    <property type="evidence" value="ECO:0007669"/>
    <property type="project" value="UniProtKB-EC"/>
</dbReference>
<dbReference type="InterPro" id="IPR012338">
    <property type="entry name" value="Beta-lactam/transpept-like"/>
</dbReference>
<feature type="binding site" evidence="6">
    <location>
        <position position="114"/>
    </location>
    <ligand>
        <name>substrate</name>
    </ligand>
</feature>
<sequence length="309" mass="32634">MPDLTEAVSEIADAMAREQRRGTVASYIPELAKVDLDQFGITVSTLDGDICCAGDADVPFSIQSVSKVFTLTLALGSIGDALWHRVGREPSGNSFNSIVQLEHEKGLPRNPFINAGALVVSDVVLAGHPPRVAIGSILRFIRWLADDEDIAIDETVARSEAATGFRNMALAAYMKSFGNLVHPVEMTLGVYVHQCAVAMTCRQLATAGHFLADGGGRSSTGHRVVSPERARRINALMLTCGHYDGSGDFAFRVGLPGKSGVGGGILAIVPGRASVAVWSPGLNQHGNSLLGTLALERLAKAMGWSVFGP</sequence>
<dbReference type="PANTHER" id="PTHR12544">
    <property type="entry name" value="GLUTAMINASE"/>
    <property type="match status" value="1"/>
</dbReference>
<dbReference type="PANTHER" id="PTHR12544:SF29">
    <property type="entry name" value="GLUTAMINASE"/>
    <property type="match status" value="1"/>
</dbReference>
<organism evidence="7 8">
    <name type="scientific">Inquilinus ginsengisoli</name>
    <dbReference type="NCBI Taxonomy" id="363840"/>
    <lineage>
        <taxon>Bacteria</taxon>
        <taxon>Pseudomonadati</taxon>
        <taxon>Pseudomonadota</taxon>
        <taxon>Alphaproteobacteria</taxon>
        <taxon>Rhodospirillales</taxon>
        <taxon>Rhodospirillaceae</taxon>
        <taxon>Inquilinus</taxon>
    </lineage>
</organism>
<evidence type="ECO:0000256" key="3">
    <source>
        <dbReference type="ARBA" id="ARBA00012918"/>
    </source>
</evidence>